<proteinExistence type="predicted"/>
<organism evidence="1">
    <name type="scientific">Solanum chacoense</name>
    <name type="common">Chaco potato</name>
    <dbReference type="NCBI Taxonomy" id="4108"/>
    <lineage>
        <taxon>Eukaryota</taxon>
        <taxon>Viridiplantae</taxon>
        <taxon>Streptophyta</taxon>
        <taxon>Embryophyta</taxon>
        <taxon>Tracheophyta</taxon>
        <taxon>Spermatophyta</taxon>
        <taxon>Magnoliopsida</taxon>
        <taxon>eudicotyledons</taxon>
        <taxon>Gunneridae</taxon>
        <taxon>Pentapetalae</taxon>
        <taxon>asterids</taxon>
        <taxon>lamiids</taxon>
        <taxon>Solanales</taxon>
        <taxon>Solanaceae</taxon>
        <taxon>Solanoideae</taxon>
        <taxon>Solaneae</taxon>
        <taxon>Solanum</taxon>
    </lineage>
</organism>
<protein>
    <submittedName>
        <fullName evidence="1">Putative ovule protein</fullName>
    </submittedName>
</protein>
<sequence>MSVVSLISLVVRHFWSGNWRLLRFLFQNRFKVYFVGIDQHSPRAPYSGTSSMSMQAIVWHSCFSVDQQVV</sequence>
<name>A0A0V0GPI4_SOLCH</name>
<dbReference type="EMBL" id="GEDG01034685">
    <property type="protein sequence ID" value="JAP09609.1"/>
    <property type="molecule type" value="Transcribed_RNA"/>
</dbReference>
<dbReference type="AlphaFoldDB" id="A0A0V0GPI4"/>
<evidence type="ECO:0000313" key="1">
    <source>
        <dbReference type="EMBL" id="JAP09609.1"/>
    </source>
</evidence>
<accession>A0A0V0GPI4</accession>
<reference evidence="1" key="1">
    <citation type="submission" date="2015-12" db="EMBL/GenBank/DDBJ databases">
        <title>Gene expression during late stages of embryo sac development: a critical building block for successful pollen-pistil interactions.</title>
        <authorList>
            <person name="Liu Y."/>
            <person name="Joly V."/>
            <person name="Sabar M."/>
            <person name="Matton D.P."/>
        </authorList>
    </citation>
    <scope>NUCLEOTIDE SEQUENCE</scope>
</reference>